<protein>
    <recommendedName>
        <fullName evidence="4">Maturase K</fullName>
    </recommendedName>
</protein>
<dbReference type="PANTHER" id="PTHR14918">
    <property type="entry name" value="KICSTOR COMPLEX PROTEIN SZT2"/>
    <property type="match status" value="1"/>
</dbReference>
<feature type="region of interest" description="Disordered" evidence="1">
    <location>
        <begin position="95"/>
        <end position="129"/>
    </location>
</feature>
<evidence type="ECO:0008006" key="4">
    <source>
        <dbReference type="Google" id="ProtNLM"/>
    </source>
</evidence>
<evidence type="ECO:0000256" key="1">
    <source>
        <dbReference type="SAM" id="MobiDB-lite"/>
    </source>
</evidence>
<proteinExistence type="predicted"/>
<gene>
    <name evidence="2" type="ORF">MNOR_LOCUS40920</name>
</gene>
<feature type="non-terminal residue" evidence="2">
    <location>
        <position position="242"/>
    </location>
</feature>
<dbReference type="Proteomes" id="UP001497623">
    <property type="component" value="Unassembled WGS sequence"/>
</dbReference>
<dbReference type="PANTHER" id="PTHR14918:SF3">
    <property type="entry name" value="KICSTOR COMPLEX PROTEIN SZT2"/>
    <property type="match status" value="1"/>
</dbReference>
<evidence type="ECO:0000313" key="2">
    <source>
        <dbReference type="EMBL" id="CAL4244070.1"/>
    </source>
</evidence>
<comment type="caution">
    <text evidence="2">The sequence shown here is derived from an EMBL/GenBank/DDBJ whole genome shotgun (WGS) entry which is preliminary data.</text>
</comment>
<dbReference type="AlphaFoldDB" id="A0AAV2SUW7"/>
<evidence type="ECO:0000313" key="3">
    <source>
        <dbReference type="Proteomes" id="UP001497623"/>
    </source>
</evidence>
<dbReference type="EMBL" id="CAXKWB010135423">
    <property type="protein sequence ID" value="CAL4244070.1"/>
    <property type="molecule type" value="Genomic_DNA"/>
</dbReference>
<accession>A0AAV2SUW7</accession>
<sequence length="242" mass="27742">MVHSQFGSSKDLMQRHGLQMIEIRRILVNKENQRQALQGLMFHTPCHSSPTFNEKILALFKQNSRIAHFCYTPLLFLPRWRWQIAATRDHTIADPNSPIDKTVGLGLRTPETRSRHDSGSSTKGSTCAPVTDLRRSLSNLSSPGQRRRNMTGGDDKWHGALCSNFLKEFIQYLQSWGFLTLTLVTNQNKGRTSGRDLDDRTGNRLKEVRFNEQLSRTYLIRNVLGGTLLLEIAFSEPYFYTK</sequence>
<reference evidence="2 3" key="1">
    <citation type="submission" date="2024-05" db="EMBL/GenBank/DDBJ databases">
        <authorList>
            <person name="Wallberg A."/>
        </authorList>
    </citation>
    <scope>NUCLEOTIDE SEQUENCE [LARGE SCALE GENOMIC DNA]</scope>
</reference>
<keyword evidence="3" id="KW-1185">Reference proteome</keyword>
<dbReference type="InterPro" id="IPR033228">
    <property type="entry name" value="SZT2"/>
</dbReference>
<name>A0AAV2SUW7_MEGNR</name>
<dbReference type="GO" id="GO:0005777">
    <property type="term" value="C:peroxisome"/>
    <property type="evidence" value="ECO:0007669"/>
    <property type="project" value="InterPro"/>
</dbReference>
<organism evidence="2 3">
    <name type="scientific">Meganyctiphanes norvegica</name>
    <name type="common">Northern krill</name>
    <name type="synonym">Thysanopoda norvegica</name>
    <dbReference type="NCBI Taxonomy" id="48144"/>
    <lineage>
        <taxon>Eukaryota</taxon>
        <taxon>Metazoa</taxon>
        <taxon>Ecdysozoa</taxon>
        <taxon>Arthropoda</taxon>
        <taxon>Crustacea</taxon>
        <taxon>Multicrustacea</taxon>
        <taxon>Malacostraca</taxon>
        <taxon>Eumalacostraca</taxon>
        <taxon>Eucarida</taxon>
        <taxon>Euphausiacea</taxon>
        <taxon>Euphausiidae</taxon>
        <taxon>Meganyctiphanes</taxon>
    </lineage>
</organism>